<organism evidence="1 2">
    <name type="scientific">Tannerella sp. oral taxon BU063 isolate Cell 1/3</name>
    <dbReference type="NCBI Taxonomy" id="1411022"/>
    <lineage>
        <taxon>Bacteria</taxon>
        <taxon>Pseudomonadati</taxon>
        <taxon>Bacteroidota</taxon>
        <taxon>Bacteroidia</taxon>
        <taxon>Bacteroidales</taxon>
        <taxon>Tannerellaceae</taxon>
        <taxon>Tannerella</taxon>
    </lineage>
</organism>
<gene>
    <name evidence="1" type="ORF">T230_07055</name>
</gene>
<dbReference type="InterPro" id="IPR025427">
    <property type="entry name" value="DUF4160"/>
</dbReference>
<proteinExistence type="predicted"/>
<dbReference type="Proteomes" id="UP000034982">
    <property type="component" value="Unassembled WGS sequence"/>
</dbReference>
<accession>W2CMV1</accession>
<comment type="caution">
    <text evidence="1">The sequence shown here is derived from an EMBL/GenBank/DDBJ whole genome shotgun (WGS) entry which is preliminary data.</text>
</comment>
<dbReference type="Pfam" id="PF13711">
    <property type="entry name" value="DUF4160"/>
    <property type="match status" value="1"/>
</dbReference>
<evidence type="ECO:0000313" key="2">
    <source>
        <dbReference type="Proteomes" id="UP000034982"/>
    </source>
</evidence>
<protein>
    <submittedName>
        <fullName evidence="1">Transcriptional regulator</fullName>
    </submittedName>
</protein>
<dbReference type="PATRIC" id="fig|1411022.3.peg.691"/>
<name>W2CMV1_9BACT</name>
<sequence>MGVLDKGGEGSNWSWVAEDKGRRGSAGAPIPSYFCSIIFKQKIMPQISLFYGIIIMMYFSDHAPAHFHAWYGNYKVTVSIKDGVVKGEMPARALRMILEWLDLHRDELMVNWERACKGEALNKIEPLT</sequence>
<evidence type="ECO:0000313" key="1">
    <source>
        <dbReference type="EMBL" id="ETK08490.1"/>
    </source>
</evidence>
<reference evidence="1 2" key="1">
    <citation type="submission" date="2013-11" db="EMBL/GenBank/DDBJ databases">
        <title>Single cell genomics of uncultured Tannerella BU063 (oral taxon 286).</title>
        <authorList>
            <person name="Beall C.J."/>
            <person name="Campbell A.G."/>
            <person name="Griffen A.L."/>
            <person name="Podar M."/>
            <person name="Leys E.J."/>
        </authorList>
    </citation>
    <scope>NUCLEOTIDE SEQUENCE [LARGE SCALE GENOMIC DNA]</scope>
    <source>
        <strain evidence="1">Cell 1/3</strain>
    </source>
</reference>
<dbReference type="AlphaFoldDB" id="W2CMV1"/>
<dbReference type="EMBL" id="AYYE01000920">
    <property type="protein sequence ID" value="ETK08490.1"/>
    <property type="molecule type" value="Genomic_DNA"/>
</dbReference>